<dbReference type="InParanoid" id="A0A1B4XEC0"/>
<reference evidence="6 7" key="1">
    <citation type="submission" date="2015-05" db="EMBL/GenBank/DDBJ databases">
        <title>Complete genome sequence of a sulfur-oxidizing gammaproteobacterium strain HA5.</title>
        <authorList>
            <person name="Miura A."/>
            <person name="Kojima H."/>
            <person name="Fukui M."/>
        </authorList>
    </citation>
    <scope>NUCLEOTIDE SEQUENCE [LARGE SCALE GENOMIC DNA]</scope>
    <source>
        <strain evidence="6 7">HA5</strain>
    </source>
</reference>
<sequence>MSTEAAIPSHNRLQLFPVAFFSSVMGLAGLAMALQQGEAILGLPRGGGQIVTVVSLIVFALLAVVYLLKLMRYPEAVMQEWRHPVKMSFGATITVSLLLLGGATLGLWPKLSYALWLAGAALHLLVTLYVLNAWIYKPGFEITHISPAWFIPVVGNIVAPIAGVTHAGPETGWFFFSIGLVFWLVLFTIIVYRMIFHNPLPDRLLPTLFILLAPPAAGFIAYLKLRGVLDGFGRILYHTAVFIALLLALQLPRFARLKFFLSWWAYSFPLAALTIATLLMYRATGVAFFKDVSWLLLALLCAVIALLLALTARAIARNEICTPEQ</sequence>
<dbReference type="GO" id="GO:0005886">
    <property type="term" value="C:plasma membrane"/>
    <property type="evidence" value="ECO:0007669"/>
    <property type="project" value="TreeGrafter"/>
</dbReference>
<evidence type="ECO:0000256" key="2">
    <source>
        <dbReference type="ARBA" id="ARBA00022692"/>
    </source>
</evidence>
<feature type="transmembrane region" description="Helical" evidence="5">
    <location>
        <begin position="235"/>
        <end position="251"/>
    </location>
</feature>
<comment type="subcellular location">
    <subcellularLocation>
        <location evidence="1">Membrane</location>
        <topology evidence="1">Multi-pass membrane protein</topology>
    </subcellularLocation>
</comment>
<feature type="transmembrane region" description="Helical" evidence="5">
    <location>
        <begin position="173"/>
        <end position="192"/>
    </location>
</feature>
<evidence type="ECO:0000313" key="6">
    <source>
        <dbReference type="EMBL" id="BAV33156.1"/>
    </source>
</evidence>
<dbReference type="PANTHER" id="PTHR37955">
    <property type="entry name" value="TELLURITE RESISTANCE PROTEIN TEHA"/>
    <property type="match status" value="1"/>
</dbReference>
<keyword evidence="7" id="KW-1185">Reference proteome</keyword>
<feature type="transmembrane region" description="Helical" evidence="5">
    <location>
        <begin position="46"/>
        <end position="68"/>
    </location>
</feature>
<protein>
    <submittedName>
        <fullName evidence="6">C4-dicarboxylate ABC transporter</fullName>
    </submittedName>
</protein>
<evidence type="ECO:0000256" key="1">
    <source>
        <dbReference type="ARBA" id="ARBA00004141"/>
    </source>
</evidence>
<name>A0A1B4XEC0_9GAMM</name>
<dbReference type="PANTHER" id="PTHR37955:SF1">
    <property type="entry name" value="DEP DOMAIN-CONTAINING PROTEIN"/>
    <property type="match status" value="1"/>
</dbReference>
<dbReference type="OrthoDB" id="309023at2"/>
<evidence type="ECO:0000256" key="4">
    <source>
        <dbReference type="ARBA" id="ARBA00023136"/>
    </source>
</evidence>
<dbReference type="CDD" id="cd09323">
    <property type="entry name" value="TDT_SLAC1_like"/>
    <property type="match status" value="1"/>
</dbReference>
<dbReference type="Pfam" id="PF03595">
    <property type="entry name" value="SLAC1"/>
    <property type="match status" value="1"/>
</dbReference>
<dbReference type="Gene3D" id="1.50.10.150">
    <property type="entry name" value="Voltage-dependent anion channel"/>
    <property type="match status" value="1"/>
</dbReference>
<feature type="transmembrane region" description="Helical" evidence="5">
    <location>
        <begin position="293"/>
        <end position="316"/>
    </location>
</feature>
<organism evidence="6 7">
    <name type="scientific">Sulfuricaulis limicola</name>
    <dbReference type="NCBI Taxonomy" id="1620215"/>
    <lineage>
        <taxon>Bacteria</taxon>
        <taxon>Pseudomonadati</taxon>
        <taxon>Pseudomonadota</taxon>
        <taxon>Gammaproteobacteria</taxon>
        <taxon>Acidiferrobacterales</taxon>
        <taxon>Acidiferrobacteraceae</taxon>
        <taxon>Sulfuricaulis</taxon>
    </lineage>
</organism>
<dbReference type="EMBL" id="AP014879">
    <property type="protein sequence ID" value="BAV33156.1"/>
    <property type="molecule type" value="Genomic_DNA"/>
</dbReference>
<dbReference type="GO" id="GO:0046583">
    <property type="term" value="F:monoatomic cation efflux transmembrane transporter activity"/>
    <property type="evidence" value="ECO:0007669"/>
    <property type="project" value="TreeGrafter"/>
</dbReference>
<dbReference type="InterPro" id="IPR004695">
    <property type="entry name" value="SLAC1/Mae1/Ssu1/TehA"/>
</dbReference>
<feature type="transmembrane region" description="Helical" evidence="5">
    <location>
        <begin position="114"/>
        <end position="136"/>
    </location>
</feature>
<gene>
    <name evidence="6" type="ORF">SCL_0836</name>
</gene>
<feature type="transmembrane region" description="Helical" evidence="5">
    <location>
        <begin position="12"/>
        <end position="34"/>
    </location>
</feature>
<dbReference type="InterPro" id="IPR052951">
    <property type="entry name" value="Tellurite_res_ion_channel"/>
</dbReference>
<feature type="transmembrane region" description="Helical" evidence="5">
    <location>
        <begin position="89"/>
        <end position="108"/>
    </location>
</feature>
<proteinExistence type="predicted"/>
<evidence type="ECO:0000256" key="3">
    <source>
        <dbReference type="ARBA" id="ARBA00022989"/>
    </source>
</evidence>
<dbReference type="FunCoup" id="A0A1B4XEC0">
    <property type="interactions" value="19"/>
</dbReference>
<dbReference type="KEGG" id="slim:SCL_0836"/>
<keyword evidence="4 5" id="KW-0472">Membrane</keyword>
<evidence type="ECO:0000313" key="7">
    <source>
        <dbReference type="Proteomes" id="UP000243180"/>
    </source>
</evidence>
<dbReference type="AlphaFoldDB" id="A0A1B4XEC0"/>
<feature type="transmembrane region" description="Helical" evidence="5">
    <location>
        <begin position="148"/>
        <end position="167"/>
    </location>
</feature>
<keyword evidence="2 5" id="KW-0812">Transmembrane</keyword>
<dbReference type="RefSeq" id="WP_096360041.1">
    <property type="nucleotide sequence ID" value="NZ_AP014879.1"/>
</dbReference>
<dbReference type="Proteomes" id="UP000243180">
    <property type="component" value="Chromosome"/>
</dbReference>
<evidence type="ECO:0000256" key="5">
    <source>
        <dbReference type="SAM" id="Phobius"/>
    </source>
</evidence>
<feature type="transmembrane region" description="Helical" evidence="5">
    <location>
        <begin position="263"/>
        <end position="281"/>
    </location>
</feature>
<accession>A0A1B4XEC0</accession>
<feature type="transmembrane region" description="Helical" evidence="5">
    <location>
        <begin position="204"/>
        <end position="223"/>
    </location>
</feature>
<keyword evidence="3 5" id="KW-1133">Transmembrane helix</keyword>
<dbReference type="InterPro" id="IPR038665">
    <property type="entry name" value="Voltage-dep_anion_channel_sf"/>
</dbReference>